<reference evidence="13" key="1">
    <citation type="submission" date="2020-10" db="EMBL/GenBank/DDBJ databases">
        <authorList>
            <person name="Gilroy R."/>
        </authorList>
    </citation>
    <scope>NUCLEOTIDE SEQUENCE</scope>
    <source>
        <strain evidence="13">CHK193-30670</strain>
    </source>
</reference>
<keyword evidence="8" id="KW-0699">rRNA-binding</keyword>
<comment type="subcellular location">
    <subcellularLocation>
        <location evidence="8">Cytoplasm</location>
    </subcellularLocation>
    <subcellularLocation>
        <location evidence="8">Cell membrane</location>
        <topology evidence="8">Peripheral membrane protein</topology>
    </subcellularLocation>
</comment>
<comment type="caution">
    <text evidence="13">The sequence shown here is derived from an EMBL/GenBank/DDBJ whole genome shotgun (WGS) entry which is preliminary data.</text>
</comment>
<sequence length="296" mass="34115">MRSGFVSLIGRPNTGKSTLINALVGYKIAITSNKAQTTRNNIQGIYNDEDAQIVFVDTPGIHKPKDKLGQRLNDDAYFSIDDVDIILFLIDVTMPFGKGDNFVLDRIKEANKPVFLILNKVDKINNEKLIELINKYKDLYDFKEIIPISALKEKNLKELIKTLKEYLPDKVKYFPDSDLTNTTKEFRVSELIREKVLRLTHDEVPHAITCVVEKFDEKKDKAIINATIIVERDSLKSIIIGKKGSMLKEIGTKARHDIEDMLGKKVYLELFVKTIKNWRDKEKYLKELGFYDIDEE</sequence>
<evidence type="ECO:0000256" key="1">
    <source>
        <dbReference type="ARBA" id="ARBA00007921"/>
    </source>
</evidence>
<feature type="region of interest" description="G4" evidence="9">
    <location>
        <begin position="119"/>
        <end position="122"/>
    </location>
</feature>
<feature type="domain" description="Era-type G" evidence="12">
    <location>
        <begin position="2"/>
        <end position="169"/>
    </location>
</feature>
<evidence type="ECO:0000313" key="14">
    <source>
        <dbReference type="Proteomes" id="UP000824074"/>
    </source>
</evidence>
<dbReference type="CDD" id="cd04163">
    <property type="entry name" value="Era"/>
    <property type="match status" value="1"/>
</dbReference>
<dbReference type="NCBIfam" id="TIGR00436">
    <property type="entry name" value="era"/>
    <property type="match status" value="1"/>
</dbReference>
<evidence type="ECO:0000256" key="6">
    <source>
        <dbReference type="ARBA" id="ARBA00023134"/>
    </source>
</evidence>
<dbReference type="PROSITE" id="PS51713">
    <property type="entry name" value="G_ERA"/>
    <property type="match status" value="1"/>
</dbReference>
<dbReference type="InterPro" id="IPR030388">
    <property type="entry name" value="G_ERA_dom"/>
</dbReference>
<feature type="region of interest" description="G3" evidence="9">
    <location>
        <begin position="57"/>
        <end position="60"/>
    </location>
</feature>
<dbReference type="PANTHER" id="PTHR42698:SF1">
    <property type="entry name" value="GTPASE ERA, MITOCHONDRIAL"/>
    <property type="match status" value="1"/>
</dbReference>
<dbReference type="SUPFAM" id="SSF52540">
    <property type="entry name" value="P-loop containing nucleoside triphosphate hydrolases"/>
    <property type="match status" value="1"/>
</dbReference>
<comment type="function">
    <text evidence="8">An essential GTPase that binds both GDP and GTP, with rapid nucleotide exchange. Plays a role in 16S rRNA processing and 30S ribosomal subunit biogenesis and possibly also in cell cycle regulation and energy metabolism.</text>
</comment>
<evidence type="ECO:0000259" key="12">
    <source>
        <dbReference type="PROSITE" id="PS51713"/>
    </source>
</evidence>
<evidence type="ECO:0000256" key="10">
    <source>
        <dbReference type="RuleBase" id="RU003761"/>
    </source>
</evidence>
<evidence type="ECO:0000256" key="5">
    <source>
        <dbReference type="ARBA" id="ARBA00022884"/>
    </source>
</evidence>
<dbReference type="Pfam" id="PF07650">
    <property type="entry name" value="KH_2"/>
    <property type="match status" value="1"/>
</dbReference>
<dbReference type="GO" id="GO:0000028">
    <property type="term" value="P:ribosomal small subunit assembly"/>
    <property type="evidence" value="ECO:0007669"/>
    <property type="project" value="TreeGrafter"/>
</dbReference>
<protein>
    <recommendedName>
        <fullName evidence="2 8">GTPase Era</fullName>
    </recommendedName>
</protein>
<feature type="region of interest" description="G1" evidence="9">
    <location>
        <begin position="10"/>
        <end position="17"/>
    </location>
</feature>
<dbReference type="PROSITE" id="PS50823">
    <property type="entry name" value="KH_TYPE_2"/>
    <property type="match status" value="1"/>
</dbReference>
<dbReference type="NCBIfam" id="NF000908">
    <property type="entry name" value="PRK00089.1"/>
    <property type="match status" value="1"/>
</dbReference>
<dbReference type="CDD" id="cd22534">
    <property type="entry name" value="KH-II_Era"/>
    <property type="match status" value="1"/>
</dbReference>
<feature type="region of interest" description="G5" evidence="9">
    <location>
        <begin position="148"/>
        <end position="150"/>
    </location>
</feature>
<comment type="similarity">
    <text evidence="1 8 9 10">Belongs to the TRAFAC class TrmE-Era-EngA-EngB-Septin-like GTPase superfamily. Era GTPase family.</text>
</comment>
<evidence type="ECO:0000259" key="11">
    <source>
        <dbReference type="PROSITE" id="PS50823"/>
    </source>
</evidence>
<keyword evidence="3 8" id="KW-0690">Ribosome biogenesis</keyword>
<dbReference type="InterPro" id="IPR005225">
    <property type="entry name" value="Small_GTP-bd"/>
</dbReference>
<dbReference type="PANTHER" id="PTHR42698">
    <property type="entry name" value="GTPASE ERA"/>
    <property type="match status" value="1"/>
</dbReference>
<evidence type="ECO:0000256" key="2">
    <source>
        <dbReference type="ARBA" id="ARBA00020484"/>
    </source>
</evidence>
<dbReference type="Proteomes" id="UP000824074">
    <property type="component" value="Unassembled WGS sequence"/>
</dbReference>
<feature type="binding site" evidence="8">
    <location>
        <begin position="10"/>
        <end position="17"/>
    </location>
    <ligand>
        <name>GTP</name>
        <dbReference type="ChEBI" id="CHEBI:37565"/>
    </ligand>
</feature>
<dbReference type="GO" id="GO:0005886">
    <property type="term" value="C:plasma membrane"/>
    <property type="evidence" value="ECO:0007669"/>
    <property type="project" value="UniProtKB-SubCell"/>
</dbReference>
<evidence type="ECO:0000256" key="7">
    <source>
        <dbReference type="ARBA" id="ARBA00023136"/>
    </source>
</evidence>
<dbReference type="InterPro" id="IPR015946">
    <property type="entry name" value="KH_dom-like_a/b"/>
</dbReference>
<dbReference type="GO" id="GO:0005525">
    <property type="term" value="F:GTP binding"/>
    <property type="evidence" value="ECO:0007669"/>
    <property type="project" value="UniProtKB-UniRule"/>
</dbReference>
<proteinExistence type="inferred from homology"/>
<keyword evidence="8" id="KW-0963">Cytoplasm</keyword>
<reference evidence="13" key="2">
    <citation type="journal article" date="2021" name="PeerJ">
        <title>Extensive microbial diversity within the chicken gut microbiome revealed by metagenomics and culture.</title>
        <authorList>
            <person name="Gilroy R."/>
            <person name="Ravi A."/>
            <person name="Getino M."/>
            <person name="Pursley I."/>
            <person name="Horton D.L."/>
            <person name="Alikhan N.F."/>
            <person name="Baker D."/>
            <person name="Gharbi K."/>
            <person name="Hall N."/>
            <person name="Watson M."/>
            <person name="Adriaenssens E.M."/>
            <person name="Foster-Nyarko E."/>
            <person name="Jarju S."/>
            <person name="Secka A."/>
            <person name="Antonio M."/>
            <person name="Oren A."/>
            <person name="Chaudhuri R.R."/>
            <person name="La Ragione R."/>
            <person name="Hildebrand F."/>
            <person name="Pallen M.J."/>
        </authorList>
    </citation>
    <scope>NUCLEOTIDE SEQUENCE</scope>
    <source>
        <strain evidence="13">CHK193-30670</strain>
    </source>
</reference>
<dbReference type="InterPro" id="IPR006073">
    <property type="entry name" value="GTP-bd"/>
</dbReference>
<dbReference type="GO" id="GO:0043024">
    <property type="term" value="F:ribosomal small subunit binding"/>
    <property type="evidence" value="ECO:0007669"/>
    <property type="project" value="TreeGrafter"/>
</dbReference>
<dbReference type="FunFam" id="3.40.50.300:FF:000094">
    <property type="entry name" value="GTPase Era"/>
    <property type="match status" value="1"/>
</dbReference>
<dbReference type="AlphaFoldDB" id="A0A9D1INW0"/>
<dbReference type="NCBIfam" id="TIGR00231">
    <property type="entry name" value="small_GTP"/>
    <property type="match status" value="1"/>
</dbReference>
<keyword evidence="6 8" id="KW-0342">GTP-binding</keyword>
<evidence type="ECO:0000256" key="3">
    <source>
        <dbReference type="ARBA" id="ARBA00022517"/>
    </source>
</evidence>
<dbReference type="Gene3D" id="3.40.50.300">
    <property type="entry name" value="P-loop containing nucleotide triphosphate hydrolases"/>
    <property type="match status" value="1"/>
</dbReference>
<name>A0A9D1INW0_9FIRM</name>
<dbReference type="InterPro" id="IPR027417">
    <property type="entry name" value="P-loop_NTPase"/>
</dbReference>
<dbReference type="SUPFAM" id="SSF54814">
    <property type="entry name" value="Prokaryotic type KH domain (KH-domain type II)"/>
    <property type="match status" value="1"/>
</dbReference>
<evidence type="ECO:0000256" key="8">
    <source>
        <dbReference type="HAMAP-Rule" id="MF_00367"/>
    </source>
</evidence>
<keyword evidence="8" id="KW-1003">Cell membrane</keyword>
<dbReference type="GO" id="GO:0003924">
    <property type="term" value="F:GTPase activity"/>
    <property type="evidence" value="ECO:0007669"/>
    <property type="project" value="UniProtKB-UniRule"/>
</dbReference>
<keyword evidence="7 8" id="KW-0472">Membrane</keyword>
<gene>
    <name evidence="8 13" type="primary">era</name>
    <name evidence="13" type="ORF">IAB68_05300</name>
</gene>
<organism evidence="13 14">
    <name type="scientific">Candidatus Aphodocola excrementigallinarum</name>
    <dbReference type="NCBI Taxonomy" id="2840670"/>
    <lineage>
        <taxon>Bacteria</taxon>
        <taxon>Bacillati</taxon>
        <taxon>Bacillota</taxon>
        <taxon>Bacilli</taxon>
        <taxon>Candidatus Aphodocola</taxon>
    </lineage>
</organism>
<comment type="subunit">
    <text evidence="8">Monomer.</text>
</comment>
<keyword evidence="4 8" id="KW-0547">Nucleotide-binding</keyword>
<dbReference type="GO" id="GO:0070181">
    <property type="term" value="F:small ribosomal subunit rRNA binding"/>
    <property type="evidence" value="ECO:0007669"/>
    <property type="project" value="UniProtKB-UniRule"/>
</dbReference>
<dbReference type="InterPro" id="IPR004044">
    <property type="entry name" value="KH_dom_type_2"/>
</dbReference>
<dbReference type="Pfam" id="PF01926">
    <property type="entry name" value="MMR_HSR1"/>
    <property type="match status" value="1"/>
</dbReference>
<dbReference type="FunFam" id="3.30.300.20:FF:000003">
    <property type="entry name" value="GTPase Era"/>
    <property type="match status" value="1"/>
</dbReference>
<dbReference type="InterPro" id="IPR005662">
    <property type="entry name" value="GTPase_Era-like"/>
</dbReference>
<evidence type="ECO:0000256" key="9">
    <source>
        <dbReference type="PROSITE-ProRule" id="PRU01050"/>
    </source>
</evidence>
<evidence type="ECO:0000256" key="4">
    <source>
        <dbReference type="ARBA" id="ARBA00022741"/>
    </source>
</evidence>
<accession>A0A9D1INW0</accession>
<dbReference type="InterPro" id="IPR009019">
    <property type="entry name" value="KH_sf_prok-type"/>
</dbReference>
<dbReference type="EMBL" id="DVMT01000053">
    <property type="protein sequence ID" value="HIU40697.1"/>
    <property type="molecule type" value="Genomic_DNA"/>
</dbReference>
<feature type="region of interest" description="G2" evidence="9">
    <location>
        <begin position="36"/>
        <end position="40"/>
    </location>
</feature>
<feature type="binding site" evidence="8">
    <location>
        <begin position="57"/>
        <end position="61"/>
    </location>
    <ligand>
        <name>GTP</name>
        <dbReference type="ChEBI" id="CHEBI:37565"/>
    </ligand>
</feature>
<feature type="binding site" evidence="8">
    <location>
        <begin position="119"/>
        <end position="122"/>
    </location>
    <ligand>
        <name>GTP</name>
        <dbReference type="ChEBI" id="CHEBI:37565"/>
    </ligand>
</feature>
<keyword evidence="5 8" id="KW-0694">RNA-binding</keyword>
<dbReference type="GO" id="GO:0005829">
    <property type="term" value="C:cytosol"/>
    <property type="evidence" value="ECO:0007669"/>
    <property type="project" value="TreeGrafter"/>
</dbReference>
<dbReference type="HAMAP" id="MF_00367">
    <property type="entry name" value="GTPase_Era"/>
    <property type="match status" value="1"/>
</dbReference>
<feature type="domain" description="KH type-2" evidence="11">
    <location>
        <begin position="192"/>
        <end position="276"/>
    </location>
</feature>
<dbReference type="Gene3D" id="3.30.300.20">
    <property type="match status" value="1"/>
</dbReference>
<evidence type="ECO:0000313" key="13">
    <source>
        <dbReference type="EMBL" id="HIU40697.1"/>
    </source>
</evidence>